<organism evidence="9 10">
    <name type="scientific">Dimorphilus gyrociliatus</name>
    <dbReference type="NCBI Taxonomy" id="2664684"/>
    <lineage>
        <taxon>Eukaryota</taxon>
        <taxon>Metazoa</taxon>
        <taxon>Spiralia</taxon>
        <taxon>Lophotrochozoa</taxon>
        <taxon>Annelida</taxon>
        <taxon>Polychaeta</taxon>
        <taxon>Polychaeta incertae sedis</taxon>
        <taxon>Dinophilidae</taxon>
        <taxon>Dimorphilus</taxon>
    </lineage>
</organism>
<evidence type="ECO:0000256" key="5">
    <source>
        <dbReference type="ARBA" id="ARBA00022989"/>
    </source>
</evidence>
<comment type="function">
    <text evidence="8">6-O-sulfation enzyme which catalyzes the transfer of sulfate from 3'-phosphoadenosine 5'-phosphosulfate (PAPS) to position 6 of the N-sulfoglucosamine residue (GlcNS) of heparan sulfate.</text>
</comment>
<evidence type="ECO:0000313" key="9">
    <source>
        <dbReference type="EMBL" id="CAD5112939.1"/>
    </source>
</evidence>
<dbReference type="InterPro" id="IPR005331">
    <property type="entry name" value="Sulfotransferase"/>
</dbReference>
<keyword evidence="5 8" id="KW-1133">Transmembrane helix</keyword>
<dbReference type="Pfam" id="PF03567">
    <property type="entry name" value="Sulfotransfer_2"/>
    <property type="match status" value="1"/>
</dbReference>
<dbReference type="Proteomes" id="UP000549394">
    <property type="component" value="Unassembled WGS sequence"/>
</dbReference>
<evidence type="ECO:0000256" key="7">
    <source>
        <dbReference type="ARBA" id="ARBA00023180"/>
    </source>
</evidence>
<evidence type="ECO:0000256" key="6">
    <source>
        <dbReference type="ARBA" id="ARBA00023136"/>
    </source>
</evidence>
<evidence type="ECO:0000256" key="1">
    <source>
        <dbReference type="ARBA" id="ARBA00004167"/>
    </source>
</evidence>
<dbReference type="EC" id="2.8.2.-" evidence="8"/>
<evidence type="ECO:0000256" key="3">
    <source>
        <dbReference type="ARBA" id="ARBA00022679"/>
    </source>
</evidence>
<comment type="caution">
    <text evidence="9">The sequence shown here is derived from an EMBL/GenBank/DDBJ whole genome shotgun (WGS) entry which is preliminary data.</text>
</comment>
<dbReference type="AlphaFoldDB" id="A0A7I8V9L7"/>
<comment type="catalytic activity">
    <reaction evidence="8">
        <text>alpha-D-glucosaminyl-[heparan sulfate](n) + 3'-phosphoadenylyl sulfate = 6-sulfo-alpha-D-glucosaminyl-[heparan sulfate](n) + adenosine 3',5'-bisphosphate + H(+)</text>
        <dbReference type="Rhea" id="RHEA:56604"/>
        <dbReference type="Rhea" id="RHEA-COMP:9830"/>
        <dbReference type="Rhea" id="RHEA-COMP:14621"/>
        <dbReference type="ChEBI" id="CHEBI:15378"/>
        <dbReference type="ChEBI" id="CHEBI:58339"/>
        <dbReference type="ChEBI" id="CHEBI:58343"/>
        <dbReference type="ChEBI" id="CHEBI:58388"/>
        <dbReference type="ChEBI" id="CHEBI:140604"/>
    </reaction>
</comment>
<dbReference type="OrthoDB" id="406981at2759"/>
<comment type="similarity">
    <text evidence="2 8">Belongs to the sulfotransferase 6 family.</text>
</comment>
<keyword evidence="4 8" id="KW-0812">Transmembrane</keyword>
<proteinExistence type="inferred from homology"/>
<keyword evidence="6 8" id="KW-0472">Membrane</keyword>
<feature type="transmembrane region" description="Helical" evidence="8">
    <location>
        <begin position="18"/>
        <end position="35"/>
    </location>
</feature>
<keyword evidence="7" id="KW-0325">Glycoprotein</keyword>
<dbReference type="InterPro" id="IPR010635">
    <property type="entry name" value="Heparan_SO4-6-sulfoTrfase"/>
</dbReference>
<accession>A0A7I8V9L7</accession>
<evidence type="ECO:0000256" key="4">
    <source>
        <dbReference type="ARBA" id="ARBA00022692"/>
    </source>
</evidence>
<evidence type="ECO:0000313" key="10">
    <source>
        <dbReference type="Proteomes" id="UP000549394"/>
    </source>
</evidence>
<sequence length="414" mass="48795">MLLREFYRADDKKKVQRIFIGNALSLLFIWGIFYSRRRCFGSCLSGTLTDSKLDKYNLLENEEYVLVFLHIQKTGGSYFGRQLVKSLLMRKPCKCVPGRKRCSCLHKGNNWIFSRFSTGWACGLHADWTELHECIDKKMNRIERKRRKRRPLHPNIRYLYITNIREPVKRYLSEWKHTQRGATWKEATLSCQGKKYRNLIPKCYKGQNWKRASLKEFCSCPYNLANNRQTRMLSNLSLIECYNSSLPVNVQEEIMYNSAKKNLQELAFFALTEYLVESQFLFERTFKTKFLINFVTSNETKADTIELSKGELRLVRLVNKLDVKLYKFAKKLFFKRYNAAKKDYFDEMGFEYQSEKDIINNTALEDILETATDEDIKNIKKNGLSLLKSTNKILKISNKTKITLRALSKKSSLK</sequence>
<reference evidence="9 10" key="1">
    <citation type="submission" date="2020-08" db="EMBL/GenBank/DDBJ databases">
        <authorList>
            <person name="Hejnol A."/>
        </authorList>
    </citation>
    <scope>NUCLEOTIDE SEQUENCE [LARGE SCALE GENOMIC DNA]</scope>
</reference>
<evidence type="ECO:0000256" key="2">
    <source>
        <dbReference type="ARBA" id="ARBA00010109"/>
    </source>
</evidence>
<dbReference type="Gene3D" id="3.40.50.300">
    <property type="entry name" value="P-loop containing nucleotide triphosphate hydrolases"/>
    <property type="match status" value="1"/>
</dbReference>
<keyword evidence="3 8" id="KW-0808">Transferase</keyword>
<dbReference type="PANTHER" id="PTHR12812:SF0">
    <property type="entry name" value="HEPARAN-SULFATE 6-O-SULFOTRANSFERASE"/>
    <property type="match status" value="1"/>
</dbReference>
<dbReference type="EMBL" id="CAJFCJ010000003">
    <property type="protein sequence ID" value="CAD5112939.1"/>
    <property type="molecule type" value="Genomic_DNA"/>
</dbReference>
<dbReference type="InterPro" id="IPR027417">
    <property type="entry name" value="P-loop_NTPase"/>
</dbReference>
<dbReference type="GO" id="GO:0017095">
    <property type="term" value="F:heparan sulfate 6-sulfotransferase activity"/>
    <property type="evidence" value="ECO:0007669"/>
    <property type="project" value="TreeGrafter"/>
</dbReference>
<protein>
    <recommendedName>
        <fullName evidence="8">Heparan-sulfate 6-O-sulfotransferase</fullName>
        <ecNumber evidence="8">2.8.2.-</ecNumber>
    </recommendedName>
</protein>
<evidence type="ECO:0000256" key="8">
    <source>
        <dbReference type="RuleBase" id="RU364122"/>
    </source>
</evidence>
<dbReference type="GO" id="GO:0016020">
    <property type="term" value="C:membrane"/>
    <property type="evidence" value="ECO:0007669"/>
    <property type="project" value="UniProtKB-SubCell"/>
</dbReference>
<dbReference type="PANTHER" id="PTHR12812">
    <property type="entry name" value="HEPARAN SULFATE 6-O-SULFOTRANSFERASE 3"/>
    <property type="match status" value="1"/>
</dbReference>
<gene>
    <name evidence="9" type="ORF">DGYR_LOCUS1997</name>
</gene>
<keyword evidence="10" id="KW-1185">Reference proteome</keyword>
<keyword evidence="8" id="KW-0735">Signal-anchor</keyword>
<name>A0A7I8V9L7_9ANNE</name>
<comment type="subcellular location">
    <subcellularLocation>
        <location evidence="1">Membrane</location>
        <topology evidence="1">Single-pass membrane protein</topology>
    </subcellularLocation>
    <subcellularLocation>
        <location evidence="8">Membrane</location>
        <topology evidence="8">Single-pass type II membrane protein</topology>
    </subcellularLocation>
</comment>